<dbReference type="Gene3D" id="3.40.50.720">
    <property type="entry name" value="NAD(P)-binding Rossmann-like Domain"/>
    <property type="match status" value="1"/>
</dbReference>
<protein>
    <submittedName>
        <fullName evidence="1">Ornithine cyclodeaminase family protein</fullName>
    </submittedName>
</protein>
<organism evidence="1 2">
    <name type="scientific">Microbacterium limosum</name>
    <dbReference type="NCBI Taxonomy" id="3079935"/>
    <lineage>
        <taxon>Bacteria</taxon>
        <taxon>Bacillati</taxon>
        <taxon>Actinomycetota</taxon>
        <taxon>Actinomycetes</taxon>
        <taxon>Micrococcales</taxon>
        <taxon>Microbacteriaceae</taxon>
        <taxon>Microbacterium</taxon>
    </lineage>
</organism>
<dbReference type="AlphaFoldDB" id="A0AAU0MGW1"/>
<dbReference type="InterPro" id="IPR036291">
    <property type="entry name" value="NAD(P)-bd_dom_sf"/>
</dbReference>
<reference evidence="1 2" key="1">
    <citation type="submission" date="2023-10" db="EMBL/GenBank/DDBJ databases">
        <title>Y20.</title>
        <authorList>
            <person name="Zhang G."/>
            <person name="Ding Y."/>
        </authorList>
    </citation>
    <scope>NUCLEOTIDE SEQUENCE [LARGE SCALE GENOMIC DNA]</scope>
    <source>
        <strain evidence="1 2">Y20</strain>
    </source>
</reference>
<dbReference type="Pfam" id="PF02423">
    <property type="entry name" value="OCD_Mu_crystall"/>
    <property type="match status" value="1"/>
</dbReference>
<sequence>MPGVLTIDAATVCSLVSWRDAVTELRSALSDGLDPAGQPARTAVPTARGELLLMPGEHGGMAGVKVLSVAPGNDALGHPRIQATYILMDSETLTPRAVLDGAALTTLRTPALSAVAVDELAAPDAHRLVVFGAGPQAEGHVHALRAVRTIDDIRIVSRSPESATALVERLGEHGIPAAVGVAGDVSRADIIATATSAGSPLFDGAMVRDDAMVVAVGSHHPERRELDPVLMRRAMVVIEDVPTALREAGDVVLAIASGALRADRLVPLGDLIRANGPRGHRPRRAGPVVFKSVGQGWQDLVVADAVYRAFRRGSGNGNGGDGE</sequence>
<dbReference type="PIRSF" id="PIRSF001439">
    <property type="entry name" value="CryM"/>
    <property type="match status" value="1"/>
</dbReference>
<dbReference type="KEGG" id="mliy:RYJ27_12065"/>
<dbReference type="InterPro" id="IPR023401">
    <property type="entry name" value="ODC_N"/>
</dbReference>
<keyword evidence="2" id="KW-1185">Reference proteome</keyword>
<dbReference type="SUPFAM" id="SSF51735">
    <property type="entry name" value="NAD(P)-binding Rossmann-fold domains"/>
    <property type="match status" value="1"/>
</dbReference>
<name>A0AAU0MGW1_9MICO</name>
<accession>A0AAU0MGW1</accession>
<dbReference type="Proteomes" id="UP001329313">
    <property type="component" value="Chromosome"/>
</dbReference>
<dbReference type="InterPro" id="IPR003462">
    <property type="entry name" value="ODC_Mu_crystall"/>
</dbReference>
<dbReference type="GO" id="GO:0005737">
    <property type="term" value="C:cytoplasm"/>
    <property type="evidence" value="ECO:0007669"/>
    <property type="project" value="TreeGrafter"/>
</dbReference>
<evidence type="ECO:0000313" key="2">
    <source>
        <dbReference type="Proteomes" id="UP001329313"/>
    </source>
</evidence>
<dbReference type="PANTHER" id="PTHR13812:SF19">
    <property type="entry name" value="KETIMINE REDUCTASE MU-CRYSTALLIN"/>
    <property type="match status" value="1"/>
</dbReference>
<dbReference type="Gene3D" id="3.30.1780.10">
    <property type="entry name" value="ornithine cyclodeaminase, domain 1"/>
    <property type="match status" value="1"/>
</dbReference>
<gene>
    <name evidence="1" type="ORF">RYJ27_12065</name>
</gene>
<evidence type="ECO:0000313" key="1">
    <source>
        <dbReference type="EMBL" id="WOQ69420.1"/>
    </source>
</evidence>
<dbReference type="RefSeq" id="WP_330170544.1">
    <property type="nucleotide sequence ID" value="NZ_CP137080.1"/>
</dbReference>
<proteinExistence type="predicted"/>
<dbReference type="PANTHER" id="PTHR13812">
    <property type="entry name" value="KETIMINE REDUCTASE MU-CRYSTALLIN"/>
    <property type="match status" value="1"/>
</dbReference>
<dbReference type="EMBL" id="CP137080">
    <property type="protein sequence ID" value="WOQ69420.1"/>
    <property type="molecule type" value="Genomic_DNA"/>
</dbReference>